<sequence length="96" mass="10163">MADSQCWGMRQGNGGQTGRPNAITGNLISNPNRSLCSDAFPSLFYGQEETPSSSTLPVVMAASAVTVVRPRSRQLPVAVLRPYLPAAAVICCVWAP</sequence>
<evidence type="ECO:0000313" key="3">
    <source>
        <dbReference type="Proteomes" id="UP000314294"/>
    </source>
</evidence>
<organism evidence="2 3">
    <name type="scientific">Liparis tanakae</name>
    <name type="common">Tanaka's snailfish</name>
    <dbReference type="NCBI Taxonomy" id="230148"/>
    <lineage>
        <taxon>Eukaryota</taxon>
        <taxon>Metazoa</taxon>
        <taxon>Chordata</taxon>
        <taxon>Craniata</taxon>
        <taxon>Vertebrata</taxon>
        <taxon>Euteleostomi</taxon>
        <taxon>Actinopterygii</taxon>
        <taxon>Neopterygii</taxon>
        <taxon>Teleostei</taxon>
        <taxon>Neoteleostei</taxon>
        <taxon>Acanthomorphata</taxon>
        <taxon>Eupercaria</taxon>
        <taxon>Perciformes</taxon>
        <taxon>Cottioidei</taxon>
        <taxon>Cottales</taxon>
        <taxon>Liparidae</taxon>
        <taxon>Liparis</taxon>
    </lineage>
</organism>
<evidence type="ECO:0000313" key="2">
    <source>
        <dbReference type="EMBL" id="TNN26496.1"/>
    </source>
</evidence>
<proteinExistence type="predicted"/>
<comment type="caution">
    <text evidence="2">The sequence shown here is derived from an EMBL/GenBank/DDBJ whole genome shotgun (WGS) entry which is preliminary data.</text>
</comment>
<accession>A0A4Z2ECB7</accession>
<dbReference type="EMBL" id="SRLO01010107">
    <property type="protein sequence ID" value="TNN26496.1"/>
    <property type="molecule type" value="Genomic_DNA"/>
</dbReference>
<feature type="region of interest" description="Disordered" evidence="1">
    <location>
        <begin position="1"/>
        <end position="24"/>
    </location>
</feature>
<protein>
    <submittedName>
        <fullName evidence="2">Uncharacterized protein</fullName>
    </submittedName>
</protein>
<dbReference type="AlphaFoldDB" id="A0A4Z2ECB7"/>
<reference evidence="2 3" key="1">
    <citation type="submission" date="2019-03" db="EMBL/GenBank/DDBJ databases">
        <title>First draft genome of Liparis tanakae, snailfish: a comprehensive survey of snailfish specific genes.</title>
        <authorList>
            <person name="Kim W."/>
            <person name="Song I."/>
            <person name="Jeong J.-H."/>
            <person name="Kim D."/>
            <person name="Kim S."/>
            <person name="Ryu S."/>
            <person name="Song J.Y."/>
            <person name="Lee S.K."/>
        </authorList>
    </citation>
    <scope>NUCLEOTIDE SEQUENCE [LARGE SCALE GENOMIC DNA]</scope>
    <source>
        <tissue evidence="2">Muscle</tissue>
    </source>
</reference>
<gene>
    <name evidence="2" type="ORF">EYF80_063367</name>
</gene>
<keyword evidence="3" id="KW-1185">Reference proteome</keyword>
<name>A0A4Z2ECB7_9TELE</name>
<evidence type="ECO:0000256" key="1">
    <source>
        <dbReference type="SAM" id="MobiDB-lite"/>
    </source>
</evidence>
<dbReference type="Proteomes" id="UP000314294">
    <property type="component" value="Unassembled WGS sequence"/>
</dbReference>